<name>A0A9P6DFI0_PLEER</name>
<evidence type="ECO:0000313" key="2">
    <source>
        <dbReference type="Proteomes" id="UP000807025"/>
    </source>
</evidence>
<accession>A0A9P6DFI0</accession>
<dbReference type="OrthoDB" id="73076at2759"/>
<protein>
    <submittedName>
        <fullName evidence="1">Uncharacterized protein</fullName>
    </submittedName>
</protein>
<dbReference type="Proteomes" id="UP000807025">
    <property type="component" value="Unassembled WGS sequence"/>
</dbReference>
<dbReference type="EMBL" id="MU154563">
    <property type="protein sequence ID" value="KAF9495354.1"/>
    <property type="molecule type" value="Genomic_DNA"/>
</dbReference>
<keyword evidence="2" id="KW-1185">Reference proteome</keyword>
<comment type="caution">
    <text evidence="1">The sequence shown here is derived from an EMBL/GenBank/DDBJ whole genome shotgun (WGS) entry which is preliminary data.</text>
</comment>
<reference evidence="1" key="1">
    <citation type="submission" date="2020-11" db="EMBL/GenBank/DDBJ databases">
        <authorList>
            <consortium name="DOE Joint Genome Institute"/>
            <person name="Ahrendt S."/>
            <person name="Riley R."/>
            <person name="Andreopoulos W."/>
            <person name="Labutti K."/>
            <person name="Pangilinan J."/>
            <person name="Ruiz-Duenas F.J."/>
            <person name="Barrasa J.M."/>
            <person name="Sanchez-Garcia M."/>
            <person name="Camarero S."/>
            <person name="Miyauchi S."/>
            <person name="Serrano A."/>
            <person name="Linde D."/>
            <person name="Babiker R."/>
            <person name="Drula E."/>
            <person name="Ayuso-Fernandez I."/>
            <person name="Pacheco R."/>
            <person name="Padilla G."/>
            <person name="Ferreira P."/>
            <person name="Barriuso J."/>
            <person name="Kellner H."/>
            <person name="Castanera R."/>
            <person name="Alfaro M."/>
            <person name="Ramirez L."/>
            <person name="Pisabarro A.G."/>
            <person name="Kuo A."/>
            <person name="Tritt A."/>
            <person name="Lipzen A."/>
            <person name="He G."/>
            <person name="Yan M."/>
            <person name="Ng V."/>
            <person name="Cullen D."/>
            <person name="Martin F."/>
            <person name="Rosso M.-N."/>
            <person name="Henrissat B."/>
            <person name="Hibbett D."/>
            <person name="Martinez A.T."/>
            <person name="Grigoriev I.V."/>
        </authorList>
    </citation>
    <scope>NUCLEOTIDE SEQUENCE</scope>
    <source>
        <strain evidence="1">ATCC 90797</strain>
    </source>
</reference>
<organism evidence="1 2">
    <name type="scientific">Pleurotus eryngii</name>
    <name type="common">Boletus of the steppes</name>
    <dbReference type="NCBI Taxonomy" id="5323"/>
    <lineage>
        <taxon>Eukaryota</taxon>
        <taxon>Fungi</taxon>
        <taxon>Dikarya</taxon>
        <taxon>Basidiomycota</taxon>
        <taxon>Agaricomycotina</taxon>
        <taxon>Agaricomycetes</taxon>
        <taxon>Agaricomycetidae</taxon>
        <taxon>Agaricales</taxon>
        <taxon>Pleurotineae</taxon>
        <taxon>Pleurotaceae</taxon>
        <taxon>Pleurotus</taxon>
    </lineage>
</organism>
<dbReference type="AlphaFoldDB" id="A0A9P6DFI0"/>
<sequence length="241" mass="27252">MAYNQDRSPLYIHDVNKLDHQDDCAAAQLFSAASIQQAIECGHSDLAIFLFIFGEACDVYQSHTISHTQHIHLVLWAFFFKSIWKHFLTENRYPLARHFISPEADDILDILVNGLLALIIIHCDHLSPFPLLPWLHSTKVNEHIFGLIRSTLPEFTIIDAIQIIPKLNVCLMAACRRKVDTSSLRRGGAGYAHTHFNSSRADLDALSYFPPQEVFEKVAGRSGITCHLFLICTAVRTSRSL</sequence>
<proteinExistence type="predicted"/>
<gene>
    <name evidence="1" type="ORF">BDN71DRAFT_1391902</name>
</gene>
<evidence type="ECO:0000313" key="1">
    <source>
        <dbReference type="EMBL" id="KAF9495354.1"/>
    </source>
</evidence>